<gene>
    <name evidence="8" type="ORF">DGAL_LOCUS5675</name>
</gene>
<keyword evidence="5 6" id="KW-0472">Membrane</keyword>
<dbReference type="EMBL" id="CAKKLH010000101">
    <property type="protein sequence ID" value="CAH0103141.1"/>
    <property type="molecule type" value="Genomic_DNA"/>
</dbReference>
<comment type="caution">
    <text evidence="8">The sequence shown here is derived from an EMBL/GenBank/DDBJ whole genome shotgun (WGS) entry which is preliminary data.</text>
</comment>
<feature type="transmembrane region" description="Helical" evidence="6">
    <location>
        <begin position="88"/>
        <end position="108"/>
    </location>
</feature>
<comment type="similarity">
    <text evidence="2">Belongs to the major facilitator superfamily. MFSD6 family.</text>
</comment>
<feature type="transmembrane region" description="Helical" evidence="6">
    <location>
        <begin position="117"/>
        <end position="138"/>
    </location>
</feature>
<dbReference type="SUPFAM" id="SSF103473">
    <property type="entry name" value="MFS general substrate transporter"/>
    <property type="match status" value="1"/>
</dbReference>
<keyword evidence="4 6" id="KW-1133">Transmembrane helix</keyword>
<feature type="transmembrane region" description="Helical" evidence="6">
    <location>
        <begin position="413"/>
        <end position="435"/>
    </location>
</feature>
<evidence type="ECO:0000256" key="5">
    <source>
        <dbReference type="ARBA" id="ARBA00023136"/>
    </source>
</evidence>
<dbReference type="InterPro" id="IPR024989">
    <property type="entry name" value="MFS_assoc_dom"/>
</dbReference>
<evidence type="ECO:0000256" key="2">
    <source>
        <dbReference type="ARBA" id="ARBA00005241"/>
    </source>
</evidence>
<comment type="subcellular location">
    <subcellularLocation>
        <location evidence="1">Membrane</location>
        <topology evidence="1">Multi-pass membrane protein</topology>
    </subcellularLocation>
</comment>
<feature type="transmembrane region" description="Helical" evidence="6">
    <location>
        <begin position="614"/>
        <end position="640"/>
    </location>
</feature>
<evidence type="ECO:0000256" key="1">
    <source>
        <dbReference type="ARBA" id="ARBA00004141"/>
    </source>
</evidence>
<protein>
    <recommendedName>
        <fullName evidence="7">Major facilitator superfamily associated domain-containing protein</fullName>
    </recommendedName>
</protein>
<feature type="transmembrane region" description="Helical" evidence="6">
    <location>
        <begin position="372"/>
        <end position="401"/>
    </location>
</feature>
<evidence type="ECO:0000313" key="8">
    <source>
        <dbReference type="EMBL" id="CAH0103141.1"/>
    </source>
</evidence>
<accession>A0A8J2RIG6</accession>
<dbReference type="Pfam" id="PF12832">
    <property type="entry name" value="MFS_1_like"/>
    <property type="match status" value="1"/>
</dbReference>
<evidence type="ECO:0000256" key="6">
    <source>
        <dbReference type="SAM" id="Phobius"/>
    </source>
</evidence>
<organism evidence="8 9">
    <name type="scientific">Daphnia galeata</name>
    <dbReference type="NCBI Taxonomy" id="27404"/>
    <lineage>
        <taxon>Eukaryota</taxon>
        <taxon>Metazoa</taxon>
        <taxon>Ecdysozoa</taxon>
        <taxon>Arthropoda</taxon>
        <taxon>Crustacea</taxon>
        <taxon>Branchiopoda</taxon>
        <taxon>Diplostraca</taxon>
        <taxon>Cladocera</taxon>
        <taxon>Anomopoda</taxon>
        <taxon>Daphniidae</taxon>
        <taxon>Daphnia</taxon>
    </lineage>
</organism>
<evidence type="ECO:0000256" key="3">
    <source>
        <dbReference type="ARBA" id="ARBA00022692"/>
    </source>
</evidence>
<feature type="transmembrane region" description="Helical" evidence="6">
    <location>
        <begin position="447"/>
        <end position="468"/>
    </location>
</feature>
<dbReference type="InterPro" id="IPR051717">
    <property type="entry name" value="MFS_MFSD6"/>
</dbReference>
<feature type="transmembrane region" description="Helical" evidence="6">
    <location>
        <begin position="488"/>
        <end position="513"/>
    </location>
</feature>
<sequence length="690" mass="76291">MEENNSKSVMGIPGTPIVEQSVTAKADEADENPEKKKGLALLIHDLKQPKLIPIKLLSLIVFSGWGVLGPFVAIHMKSLGISVEEMGIIYGIASVVSVLTPVGLGLIADKLGNFKGLLSVSFGLSGIIALLFLLIPVGRISVNYPTNMSMALGCFDDNSTEYPFASLTLTDLDFHPCKFKLDGDSENSFLNVSAALDECGTMCYRSEKFHDGVNLVDTFSSSTKIQEFRDAVFFPNNWNLNVTCSEASALNKKVVCTLNRSDNSMERITQANKMLRLDLTSQYTGNTTRKFRVNWMTADDGTKVAQKSSSFQCGSYEEKQGLRYTVNSQDNQAENSRKFYQICLSQCIIRMNRTDLCSNLVREEIFNTQLTFWLYLILYFVHTVFGSGSAILFEGASLVLVNQVRGDFGFQKMFGIIGLALFSPISGVLIDYFSTDSSIHENIRPAFYLYAGFFGVATIGMLTIDLNFKPPAKNLIKDVKSLLKNFELDLLFFMAFASGIFAGYGGFCLFLFLEEIGGSKSLMGLSITFQSVAVIPLLIFSDHIFRKMSHPNVQVICFGVNFIRLIGYSYLQDPLLCLLLEALEAITWNFARISHVAYANELGTKLTVASIQGLLSAITFGLGCGVGSFGGSLLIGVYGLRVTFRILGVVSFISGLLYFLLNIFYLRWKNNDKPKSSNKVDQNCNDTDRC</sequence>
<evidence type="ECO:0000256" key="4">
    <source>
        <dbReference type="ARBA" id="ARBA00022989"/>
    </source>
</evidence>
<dbReference type="PANTHER" id="PTHR16172:SF35">
    <property type="entry name" value="MAJOR FACILITATOR SUPERFAMILY (MFS) PROFILE DOMAIN-CONTAINING PROTEIN"/>
    <property type="match status" value="1"/>
</dbReference>
<feature type="transmembrane region" description="Helical" evidence="6">
    <location>
        <begin position="519"/>
        <end position="540"/>
    </location>
</feature>
<keyword evidence="3 6" id="KW-0812">Transmembrane</keyword>
<dbReference type="Gene3D" id="1.20.1250.20">
    <property type="entry name" value="MFS general substrate transporter like domains"/>
    <property type="match status" value="2"/>
</dbReference>
<feature type="domain" description="Major facilitator superfamily associated" evidence="7">
    <location>
        <begin position="53"/>
        <end position="645"/>
    </location>
</feature>
<dbReference type="Proteomes" id="UP000789390">
    <property type="component" value="Unassembled WGS sequence"/>
</dbReference>
<dbReference type="OrthoDB" id="10061976at2759"/>
<evidence type="ECO:0000259" key="7">
    <source>
        <dbReference type="Pfam" id="PF12832"/>
    </source>
</evidence>
<keyword evidence="9" id="KW-1185">Reference proteome</keyword>
<feature type="transmembrane region" description="Helical" evidence="6">
    <location>
        <begin position="646"/>
        <end position="666"/>
    </location>
</feature>
<evidence type="ECO:0000313" key="9">
    <source>
        <dbReference type="Proteomes" id="UP000789390"/>
    </source>
</evidence>
<dbReference type="GO" id="GO:0016020">
    <property type="term" value="C:membrane"/>
    <property type="evidence" value="ECO:0007669"/>
    <property type="project" value="UniProtKB-SubCell"/>
</dbReference>
<dbReference type="AlphaFoldDB" id="A0A8J2RIG6"/>
<name>A0A8J2RIG6_9CRUS</name>
<dbReference type="PANTHER" id="PTHR16172">
    <property type="entry name" value="MAJOR FACILITATOR SUPERFAMILY DOMAIN-CONTAINING PROTEIN 6-LIKE"/>
    <property type="match status" value="1"/>
</dbReference>
<reference evidence="8" key="1">
    <citation type="submission" date="2021-11" db="EMBL/GenBank/DDBJ databases">
        <authorList>
            <person name="Schell T."/>
        </authorList>
    </citation>
    <scope>NUCLEOTIDE SEQUENCE</scope>
    <source>
        <strain evidence="8">M5</strain>
    </source>
</reference>
<feature type="transmembrane region" description="Helical" evidence="6">
    <location>
        <begin position="56"/>
        <end position="76"/>
    </location>
</feature>
<dbReference type="InterPro" id="IPR036259">
    <property type="entry name" value="MFS_trans_sf"/>
</dbReference>
<proteinExistence type="inferred from homology"/>